<dbReference type="Proteomes" id="UP000635245">
    <property type="component" value="Unassembled WGS sequence"/>
</dbReference>
<name>A0A934V4E1_9PSEU</name>
<dbReference type="RefSeq" id="WP_200318393.1">
    <property type="nucleotide sequence ID" value="NZ_JAENJH010000003.1"/>
</dbReference>
<feature type="compositionally biased region" description="Gly residues" evidence="1">
    <location>
        <begin position="275"/>
        <end position="285"/>
    </location>
</feature>
<gene>
    <name evidence="3" type="ORF">JHE00_13390</name>
</gene>
<organism evidence="3 4">
    <name type="scientific">Prauserella cavernicola</name>
    <dbReference type="NCBI Taxonomy" id="2800127"/>
    <lineage>
        <taxon>Bacteria</taxon>
        <taxon>Bacillati</taxon>
        <taxon>Actinomycetota</taxon>
        <taxon>Actinomycetes</taxon>
        <taxon>Pseudonocardiales</taxon>
        <taxon>Pseudonocardiaceae</taxon>
        <taxon>Prauserella</taxon>
    </lineage>
</organism>
<keyword evidence="4" id="KW-1185">Reference proteome</keyword>
<dbReference type="EMBL" id="JAENJH010000003">
    <property type="protein sequence ID" value="MBK1785322.1"/>
    <property type="molecule type" value="Genomic_DNA"/>
</dbReference>
<feature type="transmembrane region" description="Helical" evidence="2">
    <location>
        <begin position="21"/>
        <end position="40"/>
    </location>
</feature>
<keyword evidence="2" id="KW-0812">Transmembrane</keyword>
<dbReference type="AlphaFoldDB" id="A0A934V4E1"/>
<keyword evidence="2" id="KW-0472">Membrane</keyword>
<sequence length="293" mass="30520">MAEEKKKEAEEESEKSGLKPVQVIAAALAAVTAAFLGSSLGVYGTVLGAGVISVATTVGSELYLRSLNSTKEATKKAKAKAAAITDARGWQTKVQQRVAVTEQPTVPTTRMPVPDEERTRYLPKPDEEKTVFLPLPGEDDKSGAGEQRAWWKRRMPLLLATSVVAFVIGMFAVTGFEFATGGSLSGEGRSTVGQLVGNNSGQTEQREQPPGQPATTEQQEPTGGPETTDEATPTEESTPSSTESEESSSSTESSESSSSSEEPTSTEEVPLPGAGDSGGRTGGGAEVTPNAVP</sequence>
<protein>
    <submittedName>
        <fullName evidence="3">Uncharacterized protein</fullName>
    </submittedName>
</protein>
<feature type="compositionally biased region" description="Polar residues" evidence="1">
    <location>
        <begin position="191"/>
        <end position="203"/>
    </location>
</feature>
<accession>A0A934V4E1</accession>
<comment type="caution">
    <text evidence="3">The sequence shown here is derived from an EMBL/GenBank/DDBJ whole genome shotgun (WGS) entry which is preliminary data.</text>
</comment>
<evidence type="ECO:0000313" key="4">
    <source>
        <dbReference type="Proteomes" id="UP000635245"/>
    </source>
</evidence>
<keyword evidence="2" id="KW-1133">Transmembrane helix</keyword>
<proteinExistence type="predicted"/>
<feature type="region of interest" description="Disordered" evidence="1">
    <location>
        <begin position="182"/>
        <end position="293"/>
    </location>
</feature>
<feature type="transmembrane region" description="Helical" evidence="2">
    <location>
        <begin position="46"/>
        <end position="64"/>
    </location>
</feature>
<feature type="transmembrane region" description="Helical" evidence="2">
    <location>
        <begin position="157"/>
        <end position="176"/>
    </location>
</feature>
<evidence type="ECO:0000256" key="2">
    <source>
        <dbReference type="SAM" id="Phobius"/>
    </source>
</evidence>
<feature type="compositionally biased region" description="Low complexity" evidence="1">
    <location>
        <begin position="234"/>
        <end position="268"/>
    </location>
</feature>
<reference evidence="3" key="1">
    <citation type="submission" date="2020-12" db="EMBL/GenBank/DDBJ databases">
        <title>Prauserella sp. ASG 168, a novel actinomycete isolated from cave rock.</title>
        <authorList>
            <person name="Suriyachadkun C."/>
        </authorList>
    </citation>
    <scope>NUCLEOTIDE SEQUENCE</scope>
    <source>
        <strain evidence="3">ASG 168</strain>
    </source>
</reference>
<evidence type="ECO:0000256" key="1">
    <source>
        <dbReference type="SAM" id="MobiDB-lite"/>
    </source>
</evidence>
<evidence type="ECO:0000313" key="3">
    <source>
        <dbReference type="EMBL" id="MBK1785322.1"/>
    </source>
</evidence>